<dbReference type="OrthoDB" id="9996331at2759"/>
<dbReference type="GO" id="GO:0015074">
    <property type="term" value="P:DNA integration"/>
    <property type="evidence" value="ECO:0007669"/>
    <property type="project" value="InterPro"/>
</dbReference>
<dbReference type="RefSeq" id="XP_024873333.1">
    <property type="nucleotide sequence ID" value="XM_025017565.1"/>
</dbReference>
<evidence type="ECO:0000313" key="3">
    <source>
        <dbReference type="RefSeq" id="XP_024873333.1"/>
    </source>
</evidence>
<name>A0A6J1PVH4_9HYME</name>
<feature type="domain" description="Transposase Tc1-like" evidence="1">
    <location>
        <begin position="97"/>
        <end position="148"/>
    </location>
</feature>
<sequence length="162" mass="19018">MRIWLLRFAHGSCNFMRASTFTIAKDRIGAVRDAIVIAIVIIIEKRIKSTVYRVLQQMRVEGHVNPRPIPDRPRCTSAEDDELLRNLMQANGFRSAQQTVVEHNLNCSAKIVRRRWREQGYHHRIPAQKQALTENHQDQRMAFAFEHLAWENEWENTILCNT</sequence>
<evidence type="ECO:0000259" key="1">
    <source>
        <dbReference type="Pfam" id="PF01498"/>
    </source>
</evidence>
<dbReference type="InterPro" id="IPR002492">
    <property type="entry name" value="Transposase_Tc1-like"/>
</dbReference>
<proteinExistence type="predicted"/>
<reference evidence="3" key="1">
    <citation type="submission" date="2025-08" db="UniProtKB">
        <authorList>
            <consortium name="RefSeq"/>
        </authorList>
    </citation>
    <scope>IDENTIFICATION</scope>
    <source>
        <tissue evidence="3">Whole body</tissue>
    </source>
</reference>
<keyword evidence="2" id="KW-1185">Reference proteome</keyword>
<dbReference type="Pfam" id="PF01498">
    <property type="entry name" value="HTH_Tnp_Tc3_2"/>
    <property type="match status" value="1"/>
</dbReference>
<evidence type="ECO:0000313" key="2">
    <source>
        <dbReference type="Proteomes" id="UP000504618"/>
    </source>
</evidence>
<dbReference type="GO" id="GO:0006313">
    <property type="term" value="P:DNA transposition"/>
    <property type="evidence" value="ECO:0007669"/>
    <property type="project" value="InterPro"/>
</dbReference>
<dbReference type="GeneID" id="112455556"/>
<dbReference type="Proteomes" id="UP000504618">
    <property type="component" value="Unplaced"/>
</dbReference>
<accession>A0A6J1PVH4</accession>
<protein>
    <submittedName>
        <fullName evidence="3">Uncharacterized protein LOC112455556</fullName>
    </submittedName>
</protein>
<feature type="non-terminal residue" evidence="3">
    <location>
        <position position="162"/>
    </location>
</feature>
<organism evidence="2 3">
    <name type="scientific">Temnothorax curvispinosus</name>
    <dbReference type="NCBI Taxonomy" id="300111"/>
    <lineage>
        <taxon>Eukaryota</taxon>
        <taxon>Metazoa</taxon>
        <taxon>Ecdysozoa</taxon>
        <taxon>Arthropoda</taxon>
        <taxon>Hexapoda</taxon>
        <taxon>Insecta</taxon>
        <taxon>Pterygota</taxon>
        <taxon>Neoptera</taxon>
        <taxon>Endopterygota</taxon>
        <taxon>Hymenoptera</taxon>
        <taxon>Apocrita</taxon>
        <taxon>Aculeata</taxon>
        <taxon>Formicoidea</taxon>
        <taxon>Formicidae</taxon>
        <taxon>Myrmicinae</taxon>
        <taxon>Temnothorax</taxon>
    </lineage>
</organism>
<gene>
    <name evidence="3" type="primary">LOC112455556</name>
</gene>
<dbReference type="AlphaFoldDB" id="A0A6J1PVH4"/>
<dbReference type="GO" id="GO:0003677">
    <property type="term" value="F:DNA binding"/>
    <property type="evidence" value="ECO:0007669"/>
    <property type="project" value="InterPro"/>
</dbReference>